<gene>
    <name evidence="4" type="ORF">KFL_000360090</name>
</gene>
<dbReference type="GO" id="GO:0006177">
    <property type="term" value="P:GMP biosynthetic process"/>
    <property type="evidence" value="ECO:0000318"/>
    <property type="project" value="GO_Central"/>
</dbReference>
<name>A0A1Y1HNS9_KLENI</name>
<evidence type="ECO:0000256" key="2">
    <source>
        <dbReference type="ARBA" id="ARBA00022679"/>
    </source>
</evidence>
<reference evidence="4 5" key="1">
    <citation type="journal article" date="2014" name="Nat. Commun.">
        <title>Klebsormidium flaccidum genome reveals primary factors for plant terrestrial adaptation.</title>
        <authorList>
            <person name="Hori K."/>
            <person name="Maruyama F."/>
            <person name="Fujisawa T."/>
            <person name="Togashi T."/>
            <person name="Yamamoto N."/>
            <person name="Seo M."/>
            <person name="Sato S."/>
            <person name="Yamada T."/>
            <person name="Mori H."/>
            <person name="Tajima N."/>
            <person name="Moriyama T."/>
            <person name="Ikeuchi M."/>
            <person name="Watanabe M."/>
            <person name="Wada H."/>
            <person name="Kobayashi K."/>
            <person name="Saito M."/>
            <person name="Masuda T."/>
            <person name="Sasaki-Sekimoto Y."/>
            <person name="Mashiguchi K."/>
            <person name="Awai K."/>
            <person name="Shimojima M."/>
            <person name="Masuda S."/>
            <person name="Iwai M."/>
            <person name="Nobusawa T."/>
            <person name="Narise T."/>
            <person name="Kondo S."/>
            <person name="Saito H."/>
            <person name="Sato R."/>
            <person name="Murakawa M."/>
            <person name="Ihara Y."/>
            <person name="Oshima-Yamada Y."/>
            <person name="Ohtaka K."/>
            <person name="Satoh M."/>
            <person name="Sonobe K."/>
            <person name="Ishii M."/>
            <person name="Ohtani R."/>
            <person name="Kanamori-Sato M."/>
            <person name="Honoki R."/>
            <person name="Miyazaki D."/>
            <person name="Mochizuki H."/>
            <person name="Umetsu J."/>
            <person name="Higashi K."/>
            <person name="Shibata D."/>
            <person name="Kamiya Y."/>
            <person name="Sato N."/>
            <person name="Nakamura Y."/>
            <person name="Tabata S."/>
            <person name="Ida S."/>
            <person name="Kurokawa K."/>
            <person name="Ohta H."/>
        </authorList>
    </citation>
    <scope>NUCLEOTIDE SEQUENCE [LARGE SCALE GENOMIC DNA]</scope>
    <source>
        <strain evidence="4 5">NIES-2285</strain>
    </source>
</reference>
<dbReference type="SUPFAM" id="SSF52418">
    <property type="entry name" value="Nucleoside phosphorylase/phosphoribosyltransferase catalytic domain"/>
    <property type="match status" value="1"/>
</dbReference>
<dbReference type="OMA" id="NRLMNYI"/>
<protein>
    <submittedName>
        <fullName evidence="4">Phosphoribosyltransferase family protein</fullName>
    </submittedName>
</protein>
<keyword evidence="2 4" id="KW-0808">Transferase</keyword>
<proteinExistence type="predicted"/>
<dbReference type="OrthoDB" id="2013632at2759"/>
<evidence type="ECO:0000256" key="3">
    <source>
        <dbReference type="SAM" id="MobiDB-lite"/>
    </source>
</evidence>
<evidence type="ECO:0000256" key="1">
    <source>
        <dbReference type="ARBA" id="ARBA00022676"/>
    </source>
</evidence>
<dbReference type="GO" id="GO:0016757">
    <property type="term" value="F:glycosyltransferase activity"/>
    <property type="evidence" value="ECO:0007669"/>
    <property type="project" value="UniProtKB-KW"/>
</dbReference>
<evidence type="ECO:0000313" key="5">
    <source>
        <dbReference type="Proteomes" id="UP000054558"/>
    </source>
</evidence>
<organism evidence="4 5">
    <name type="scientific">Klebsormidium nitens</name>
    <name type="common">Green alga</name>
    <name type="synonym">Ulothrix nitens</name>
    <dbReference type="NCBI Taxonomy" id="105231"/>
    <lineage>
        <taxon>Eukaryota</taxon>
        <taxon>Viridiplantae</taxon>
        <taxon>Streptophyta</taxon>
        <taxon>Klebsormidiophyceae</taxon>
        <taxon>Klebsormidiales</taxon>
        <taxon>Klebsormidiaceae</taxon>
        <taxon>Klebsormidium</taxon>
    </lineage>
</organism>
<dbReference type="GO" id="GO:0003921">
    <property type="term" value="F:GMP synthase activity"/>
    <property type="evidence" value="ECO:0000318"/>
    <property type="project" value="GO_Central"/>
</dbReference>
<dbReference type="EMBL" id="DF236985">
    <property type="protein sequence ID" value="GAQ79693.1"/>
    <property type="molecule type" value="Genomic_DNA"/>
</dbReference>
<dbReference type="GO" id="GO:0005829">
    <property type="term" value="C:cytosol"/>
    <property type="evidence" value="ECO:0000318"/>
    <property type="project" value="GO_Central"/>
</dbReference>
<feature type="region of interest" description="Disordered" evidence="3">
    <location>
        <begin position="25"/>
        <end position="126"/>
    </location>
</feature>
<feature type="compositionally biased region" description="Polar residues" evidence="3">
    <location>
        <begin position="69"/>
        <end position="89"/>
    </location>
</feature>
<dbReference type="PANTHER" id="PTHR11922">
    <property type="entry name" value="GMP SYNTHASE-RELATED"/>
    <property type="match status" value="1"/>
</dbReference>
<keyword evidence="1 4" id="KW-0328">Glycosyltransferase</keyword>
<feature type="compositionally biased region" description="Basic residues" evidence="3">
    <location>
        <begin position="95"/>
        <end position="106"/>
    </location>
</feature>
<feature type="compositionally biased region" description="Polar residues" evidence="3">
    <location>
        <begin position="25"/>
        <end position="35"/>
    </location>
</feature>
<dbReference type="Proteomes" id="UP000054558">
    <property type="component" value="Unassembled WGS sequence"/>
</dbReference>
<dbReference type="Gene3D" id="3.40.1030.10">
    <property type="entry name" value="Nucleoside phosphorylase/phosphoribosyltransferase catalytic domain"/>
    <property type="match status" value="1"/>
</dbReference>
<dbReference type="STRING" id="105231.A0A1Y1HNS9"/>
<dbReference type="PANTHER" id="PTHR11922:SF1">
    <property type="entry name" value="ANTHRANILATE PHOSPHORIBOSYLTRANSFERASE"/>
    <property type="match status" value="1"/>
</dbReference>
<sequence length="656" mass="71806">MNCHAVVPHLSAPALVESRIAGGPSTTGLCSTSQPAGDRSSFFQPPAVSRKQRVKQPKAVPYVGDHDTNQSPSISGRTETQRYRSQTEPNVLGARKTKQHRARNGARRATAVDVATEEPTEEDRTPQRRRYNLMDDVGPNPLVLEAQGKVCTGPTQTRPLDEEQCRAVLDAIIRSAKGELPLEERVSLAQMGAFFGAMTLRAETFPPPTQWSEGEKRAMAEKWPELQKVLPPEVQFLADPEGTLLEGLSPVGPGYTGHSGRAEERLVGDLREILSGEHLGYEELCGLLREILPLDHGHAGFEGSGREGFGEEGSVSDALVAAFLICQRMNKETARELKAYNLALDDDVGQPPVADVRSLTHYGEPYDGNTRFMRSTLFVMAVRASYGEAGLLHGIDYMPPKMGVTEERMLRHLGAATTLRAPAAVTLLEDERVAFAYLSQREVQPSAYSLNDMRLHIKKRPPFATTEKVQRFVQATGREAMVAGYYHEGYEEPLLMLIRRRGVDAGMVVKGEEGAVSLTTKSRSPDSGGGPGERKLQAVNHVSGFRPVDDVPGELLHREPFTLDVEAERFGFKSTATPRTDRSAAKNVELGMAALRGEKGPAYDRIVFNAAMQDHLLGCNGASDPMVAIERAKDAIDSGAALQRLENYVRLSHKLL</sequence>
<evidence type="ECO:0000313" key="4">
    <source>
        <dbReference type="EMBL" id="GAQ79693.1"/>
    </source>
</evidence>
<accession>A0A1Y1HNS9</accession>
<keyword evidence="5" id="KW-1185">Reference proteome</keyword>
<dbReference type="InterPro" id="IPR035902">
    <property type="entry name" value="Nuc_phospho_transferase"/>
</dbReference>
<dbReference type="AlphaFoldDB" id="A0A1Y1HNS9"/>